<dbReference type="Gene3D" id="2.50.20.10">
    <property type="entry name" value="Lipoprotein localisation LolA/LolB/LppX"/>
    <property type="match status" value="1"/>
</dbReference>
<feature type="signal peptide" evidence="2">
    <location>
        <begin position="1"/>
        <end position="22"/>
    </location>
</feature>
<organism evidence="3 4">
    <name type="scientific">Sediminimonas qiaohouensis</name>
    <dbReference type="NCBI Taxonomy" id="552061"/>
    <lineage>
        <taxon>Bacteria</taxon>
        <taxon>Pseudomonadati</taxon>
        <taxon>Pseudomonadota</taxon>
        <taxon>Alphaproteobacteria</taxon>
        <taxon>Rhodobacterales</taxon>
        <taxon>Roseobacteraceae</taxon>
        <taxon>Sediminimonas</taxon>
    </lineage>
</organism>
<reference evidence="3 4" key="1">
    <citation type="submission" date="2019-06" db="EMBL/GenBank/DDBJ databases">
        <title>Enrichment of Autotrophic Halophilic Microorganisms from Red Sea Brine Pool Using Microbial Electrosynthesis System.</title>
        <authorList>
            <person name="Alqahtani M.F."/>
            <person name="Bajracharya S."/>
            <person name="Katuri K.P."/>
            <person name="Ali M."/>
            <person name="Saikaly P.E."/>
        </authorList>
    </citation>
    <scope>NUCLEOTIDE SEQUENCE [LARGE SCALE GENOMIC DNA]</scope>
    <source>
        <strain evidence="3">MES6</strain>
    </source>
</reference>
<dbReference type="PANTHER" id="PTHR35869">
    <property type="entry name" value="OUTER-MEMBRANE LIPOPROTEIN CARRIER PROTEIN"/>
    <property type="match status" value="1"/>
</dbReference>
<evidence type="ECO:0000313" key="3">
    <source>
        <dbReference type="EMBL" id="MTJ05330.1"/>
    </source>
</evidence>
<dbReference type="PANTHER" id="PTHR35869:SF1">
    <property type="entry name" value="OUTER-MEMBRANE LIPOPROTEIN CARRIER PROTEIN"/>
    <property type="match status" value="1"/>
</dbReference>
<feature type="chain" id="PRO_5028816469" evidence="2">
    <location>
        <begin position="23"/>
        <end position="207"/>
    </location>
</feature>
<proteinExistence type="predicted"/>
<protein>
    <submittedName>
        <fullName evidence="3">Outer membrane lipoprotein carrier protein LolA</fullName>
    </submittedName>
</protein>
<sequence>MTFVRSLLLSGAAMALIAPAWSQTEEAQPLPLSEISDYLNDLRLARSPFTQINDDGSVTTGTLYMNRPGRMRFAYDEPEDTVVIAGGSAVAIFDPKSNQGPQTYPLDRTPLSLILAEDVDLSRNGMVVGHERRGPATVVTAQDPEHPEYGNIELVFSHEPVELRQWVINDDSGSSTTVSLGALSEPEELDASLFSIQVEQSRRERTR</sequence>
<dbReference type="RefSeq" id="WP_273250141.1">
    <property type="nucleotide sequence ID" value="NZ_VENJ01000018.1"/>
</dbReference>
<accession>A0A7C9HBQ3</accession>
<gene>
    <name evidence="3" type="ORF">FH759_11650</name>
</gene>
<evidence type="ECO:0000256" key="1">
    <source>
        <dbReference type="ARBA" id="ARBA00022729"/>
    </source>
</evidence>
<dbReference type="InterPro" id="IPR004564">
    <property type="entry name" value="OM_lipoprot_carrier_LolA-like"/>
</dbReference>
<dbReference type="Pfam" id="PF03548">
    <property type="entry name" value="LolA"/>
    <property type="match status" value="1"/>
</dbReference>
<dbReference type="EMBL" id="VENJ01000018">
    <property type="protein sequence ID" value="MTJ05330.1"/>
    <property type="molecule type" value="Genomic_DNA"/>
</dbReference>
<dbReference type="Proteomes" id="UP000483078">
    <property type="component" value="Unassembled WGS sequence"/>
</dbReference>
<keyword evidence="1 2" id="KW-0732">Signal</keyword>
<keyword evidence="3" id="KW-0449">Lipoprotein</keyword>
<dbReference type="AlphaFoldDB" id="A0A7C9HBQ3"/>
<evidence type="ECO:0000313" key="4">
    <source>
        <dbReference type="Proteomes" id="UP000483078"/>
    </source>
</evidence>
<dbReference type="SUPFAM" id="SSF89392">
    <property type="entry name" value="Prokaryotic lipoproteins and lipoprotein localization factors"/>
    <property type="match status" value="1"/>
</dbReference>
<dbReference type="CDD" id="cd16325">
    <property type="entry name" value="LolA"/>
    <property type="match status" value="1"/>
</dbReference>
<dbReference type="InterPro" id="IPR029046">
    <property type="entry name" value="LolA/LolB/LppX"/>
</dbReference>
<name>A0A7C9HBQ3_9RHOB</name>
<comment type="caution">
    <text evidence="3">The sequence shown here is derived from an EMBL/GenBank/DDBJ whole genome shotgun (WGS) entry which is preliminary data.</text>
</comment>
<evidence type="ECO:0000256" key="2">
    <source>
        <dbReference type="SAM" id="SignalP"/>
    </source>
</evidence>